<reference evidence="1 2" key="1">
    <citation type="journal article" date="2017" name="Genome Announc.">
        <title>Twelve Complete Reference Genomes of Clinical Isolates in the Capnocytophaga Genus.</title>
        <authorList>
            <person name="Villarma A."/>
            <person name="Gulvik C.A."/>
            <person name="Rowe L.A."/>
            <person name="Sheth M."/>
            <person name="Juieng P."/>
            <person name="Nicholson A.C."/>
            <person name="Loparev V.N."/>
            <person name="McQuiston J.R."/>
        </authorList>
    </citation>
    <scope>NUCLEOTIDE SEQUENCE [LARGE SCALE GENOMIC DNA]</scope>
    <source>
        <strain evidence="1 2">G7591</strain>
    </source>
</reference>
<evidence type="ECO:0000313" key="2">
    <source>
        <dbReference type="Proteomes" id="UP000242855"/>
    </source>
</evidence>
<proteinExistence type="predicted"/>
<dbReference type="EMBL" id="CP022378">
    <property type="protein sequence ID" value="ATA68781.1"/>
    <property type="molecule type" value="Genomic_DNA"/>
</dbReference>
<sequence>MLRYFFNNILLLYELNFNQKTGAMKKIILFFLSILLVSCSKEGKEGSSVKGTFNVQFQADLANTIYTSAIFGLAEVERQTNQAIDFFYIDFEAEENGVIEVVIEETALNYKTEITKEVTTGHNSFSPKIKWKYDVLKQMKQSGYADFTFFCRNTAGDKLGSKDIKVRYTSINECVLVAKLQGKVYPLFHFMGAYVNEDSPVIDVFLKDVLNTTDLKAFTGYQGENLNAVAVNVINQVRAMFLTLRSKGVKYSSITDTSNNSSNPNVISQYIRFADEVMNNTQANCVDGTVFLCSALRKVGIEAFMVFQPGHVYLGYYANPDKKRPFLLETTMVGTDYSFMQATDINVNTFNKNIEKYNNKDYMDMYFIININDIRSLIKPIGR</sequence>
<name>A0A250E7E4_9FLAO</name>
<protein>
    <submittedName>
        <fullName evidence="1">Uncharacterized protein</fullName>
    </submittedName>
</protein>
<evidence type="ECO:0000313" key="1">
    <source>
        <dbReference type="EMBL" id="ATA68781.1"/>
    </source>
</evidence>
<accession>A0A250E7E4</accession>
<dbReference type="KEGG" id="ccyn:CGC48_09170"/>
<organism evidence="1 2">
    <name type="scientific">Capnocytophaga cynodegmi</name>
    <dbReference type="NCBI Taxonomy" id="28189"/>
    <lineage>
        <taxon>Bacteria</taxon>
        <taxon>Pseudomonadati</taxon>
        <taxon>Bacteroidota</taxon>
        <taxon>Flavobacteriia</taxon>
        <taxon>Flavobacteriales</taxon>
        <taxon>Flavobacteriaceae</taxon>
        <taxon>Capnocytophaga</taxon>
    </lineage>
</organism>
<dbReference type="AlphaFoldDB" id="A0A250E7E4"/>
<gene>
    <name evidence="1" type="ORF">CGC48_09170</name>
</gene>
<dbReference type="Proteomes" id="UP000242855">
    <property type="component" value="Chromosome"/>
</dbReference>